<dbReference type="Gene3D" id="3.40.50.720">
    <property type="entry name" value="NAD(P)-binding Rossmann-like Domain"/>
    <property type="match status" value="1"/>
</dbReference>
<dbReference type="GO" id="GO:0006538">
    <property type="term" value="P:L-glutamate catabolic process"/>
    <property type="evidence" value="ECO:0007669"/>
    <property type="project" value="TreeGrafter"/>
</dbReference>
<feature type="binding site" evidence="5">
    <location>
        <position position="85"/>
    </location>
    <ligand>
        <name>substrate</name>
    </ligand>
</feature>
<evidence type="ECO:0000256" key="1">
    <source>
        <dbReference type="ARBA" id="ARBA00006382"/>
    </source>
</evidence>
<dbReference type="SMART" id="SM00839">
    <property type="entry name" value="ELFV_dehydrog"/>
    <property type="match status" value="1"/>
</dbReference>
<feature type="binding site" evidence="5">
    <location>
        <position position="212"/>
    </location>
    <ligand>
        <name>NAD(+)</name>
        <dbReference type="ChEBI" id="CHEBI:57540"/>
    </ligand>
</feature>
<dbReference type="Proteomes" id="UP000229966">
    <property type="component" value="Unassembled WGS sequence"/>
</dbReference>
<comment type="caution">
    <text evidence="9">The sequence shown here is derived from an EMBL/GenBank/DDBJ whole genome shotgun (WGS) entry which is preliminary data.</text>
</comment>
<accession>A0A2M7CHT6</accession>
<dbReference type="GO" id="GO:0004352">
    <property type="term" value="F:glutamate dehydrogenase (NAD+) activity"/>
    <property type="evidence" value="ECO:0007669"/>
    <property type="project" value="TreeGrafter"/>
</dbReference>
<protein>
    <recommendedName>
        <fullName evidence="3">Glutamate dehydrogenase</fullName>
    </recommendedName>
</protein>
<dbReference type="InterPro" id="IPR033524">
    <property type="entry name" value="Glu/Leu/Phe/Val_DH_AS"/>
</dbReference>
<evidence type="ECO:0000256" key="6">
    <source>
        <dbReference type="PIRSR" id="PIRSR000185-3"/>
    </source>
</evidence>
<evidence type="ECO:0000256" key="2">
    <source>
        <dbReference type="ARBA" id="ARBA00023002"/>
    </source>
</evidence>
<feature type="binding site" evidence="5">
    <location>
        <position position="181"/>
    </location>
    <ligand>
        <name>NAD(+)</name>
        <dbReference type="ChEBI" id="CHEBI:57540"/>
    </ligand>
</feature>
<dbReference type="InterPro" id="IPR006096">
    <property type="entry name" value="Glu/Leu/Phe/Val/Trp_DH_C"/>
</dbReference>
<dbReference type="InterPro" id="IPR036291">
    <property type="entry name" value="NAD(P)-bd_dom_sf"/>
</dbReference>
<feature type="active site" description="Proton donor" evidence="4">
    <location>
        <position position="97"/>
    </location>
</feature>
<keyword evidence="2 3" id="KW-0560">Oxidoreductase</keyword>
<evidence type="ECO:0000259" key="8">
    <source>
        <dbReference type="SMART" id="SM00839"/>
    </source>
</evidence>
<name>A0A2M7CHT6_9BACT</name>
<dbReference type="InterPro" id="IPR006097">
    <property type="entry name" value="Glu/Leu/Phe/Val/Trp_DH_dimer"/>
</dbReference>
<feature type="binding site" evidence="5">
    <location>
        <position position="61"/>
    </location>
    <ligand>
        <name>substrate</name>
    </ligand>
</feature>
<dbReference type="InterPro" id="IPR014362">
    <property type="entry name" value="Glu_DH"/>
</dbReference>
<dbReference type="PANTHER" id="PTHR11606:SF13">
    <property type="entry name" value="GLUTAMATE DEHYDROGENASE 1, MITOCHONDRIAL"/>
    <property type="match status" value="1"/>
</dbReference>
<sequence>MTSYQTFISNLEKAGEKLGKKPVDFEELKIPERIIEVNFLFKGEIITGWRVQHNSKLGPYKGGFRYHPDMNLSEAKTLAALMTMKCAVMDLPFGGAKGGLRINPAKYTKEELKKITELFIQRIADFIGPNKDIPAPDVNTNSETMGWIEREYSKIVGKKIPAVVTGKAIGAGGSEGREEATGLGGAIILDEAIKIFKKNPQDLTVAIQGFGNVGMHLARELDQRGYKVVAIAEANGGTYHQNGLDIQQTMKATMKREILKHTCYCKEGNCSLADCKLVDADKVLEQKVDIVVPAAIDNQINMHNMKRIKAKIILEMANNGITQEAEEFLQKNKVMIIPDVLANAGGVTVSYFEWKQNMEKKQWEKARILTQLEEMMKSSWDKVIALSKQHNASLREASYILALDRLL</sequence>
<dbReference type="EMBL" id="PEUM01000080">
    <property type="protein sequence ID" value="PIV25212.1"/>
    <property type="molecule type" value="Genomic_DNA"/>
</dbReference>
<feature type="domain" description="Glutamate/phenylalanine/leucine/valine/L-tryptophan dehydrogenase C-terminal" evidence="8">
    <location>
        <begin position="174"/>
        <end position="407"/>
    </location>
</feature>
<dbReference type="PANTHER" id="PTHR11606">
    <property type="entry name" value="GLUTAMATE DEHYDROGENASE"/>
    <property type="match status" value="1"/>
</dbReference>
<proteinExistence type="inferred from homology"/>
<feature type="binding site" evidence="5">
    <location>
        <position position="350"/>
    </location>
    <ligand>
        <name>substrate</name>
    </ligand>
</feature>
<evidence type="ECO:0000256" key="5">
    <source>
        <dbReference type="PIRSR" id="PIRSR000185-2"/>
    </source>
</evidence>
<dbReference type="SUPFAM" id="SSF51735">
    <property type="entry name" value="NAD(P)-binding Rossmann-fold domains"/>
    <property type="match status" value="1"/>
</dbReference>
<reference evidence="10" key="1">
    <citation type="submission" date="2017-09" db="EMBL/GenBank/DDBJ databases">
        <title>Depth-based differentiation of microbial function through sediment-hosted aquifers and enrichment of novel symbionts in the deep terrestrial subsurface.</title>
        <authorList>
            <person name="Probst A.J."/>
            <person name="Ladd B."/>
            <person name="Jarett J.K."/>
            <person name="Geller-Mcgrath D.E."/>
            <person name="Sieber C.M.K."/>
            <person name="Emerson J.B."/>
            <person name="Anantharaman K."/>
            <person name="Thomas B.C."/>
            <person name="Malmstrom R."/>
            <person name="Stieglmeier M."/>
            <person name="Klingl A."/>
            <person name="Woyke T."/>
            <person name="Ryan C.M."/>
            <person name="Banfield J.F."/>
        </authorList>
    </citation>
    <scope>NUCLEOTIDE SEQUENCE [LARGE SCALE GENOMIC DNA]</scope>
</reference>
<feature type="site" description="Important for catalysis" evidence="6">
    <location>
        <position position="137"/>
    </location>
</feature>
<dbReference type="CDD" id="cd01076">
    <property type="entry name" value="NAD_bind_1_Glu_DH"/>
    <property type="match status" value="1"/>
</dbReference>
<dbReference type="InterPro" id="IPR006095">
    <property type="entry name" value="Glu/Leu/Phe/Val/Trp_DH"/>
</dbReference>
<evidence type="ECO:0000313" key="9">
    <source>
        <dbReference type="EMBL" id="PIV25212.1"/>
    </source>
</evidence>
<dbReference type="PROSITE" id="PS00074">
    <property type="entry name" value="GLFV_DEHYDROGENASE"/>
    <property type="match status" value="1"/>
</dbReference>
<dbReference type="GO" id="GO:0000166">
    <property type="term" value="F:nucleotide binding"/>
    <property type="evidence" value="ECO:0007669"/>
    <property type="project" value="UniProtKB-KW"/>
</dbReference>
<keyword evidence="5" id="KW-0520">NAD</keyword>
<comment type="similarity">
    <text evidence="1 3 7">Belongs to the Glu/Leu/Phe/Val dehydrogenases family.</text>
</comment>
<dbReference type="Pfam" id="PF02812">
    <property type="entry name" value="ELFV_dehydrog_N"/>
    <property type="match status" value="1"/>
</dbReference>
<dbReference type="PIRSF" id="PIRSF000185">
    <property type="entry name" value="Glu_DH"/>
    <property type="match status" value="1"/>
</dbReference>
<gene>
    <name evidence="9" type="ORF">COS38_02825</name>
</gene>
<evidence type="ECO:0000256" key="4">
    <source>
        <dbReference type="PIRSR" id="PIRSR000185-1"/>
    </source>
</evidence>
<evidence type="ECO:0000256" key="7">
    <source>
        <dbReference type="RuleBase" id="RU004417"/>
    </source>
</evidence>
<keyword evidence="5" id="KW-0547">Nucleotide-binding</keyword>
<dbReference type="SUPFAM" id="SSF53223">
    <property type="entry name" value="Aminoacid dehydrogenase-like, N-terminal domain"/>
    <property type="match status" value="1"/>
</dbReference>
<dbReference type="PRINTS" id="PR00082">
    <property type="entry name" value="GLFDHDRGNASE"/>
</dbReference>
<dbReference type="InterPro" id="IPR046346">
    <property type="entry name" value="Aminoacid_DH-like_N_sf"/>
</dbReference>
<dbReference type="Gene3D" id="3.40.50.10860">
    <property type="entry name" value="Leucine Dehydrogenase, chain A, domain 1"/>
    <property type="match status" value="1"/>
</dbReference>
<dbReference type="InterPro" id="IPR033922">
    <property type="entry name" value="NAD_bind_Glu_DH"/>
</dbReference>
<organism evidence="9 10">
    <name type="scientific">Candidatus Berkelbacteria bacterium CG03_land_8_20_14_0_80_40_36</name>
    <dbReference type="NCBI Taxonomy" id="1974509"/>
    <lineage>
        <taxon>Bacteria</taxon>
        <taxon>Candidatus Berkelbacteria</taxon>
    </lineage>
</organism>
<dbReference type="Pfam" id="PF00208">
    <property type="entry name" value="ELFV_dehydrog"/>
    <property type="match status" value="1"/>
</dbReference>
<evidence type="ECO:0000256" key="3">
    <source>
        <dbReference type="PIRNR" id="PIRNR000185"/>
    </source>
</evidence>
<dbReference type="AlphaFoldDB" id="A0A2M7CHT6"/>
<evidence type="ECO:0000313" key="10">
    <source>
        <dbReference type="Proteomes" id="UP000229966"/>
    </source>
</evidence>